<dbReference type="EC" id="2.1.1.181" evidence="6"/>
<evidence type="ECO:0000256" key="6">
    <source>
        <dbReference type="HAMAP-Rule" id="MF_01848"/>
    </source>
</evidence>
<dbReference type="InterPro" id="IPR010286">
    <property type="entry name" value="METTL16/RlmF"/>
</dbReference>
<organism evidence="7 8">
    <name type="scientific">Rufibacter immobilis</name>
    <dbReference type="NCBI Taxonomy" id="1348778"/>
    <lineage>
        <taxon>Bacteria</taxon>
        <taxon>Pseudomonadati</taxon>
        <taxon>Bacteroidota</taxon>
        <taxon>Cytophagia</taxon>
        <taxon>Cytophagales</taxon>
        <taxon>Hymenobacteraceae</taxon>
        <taxon>Rufibacter</taxon>
    </lineage>
</organism>
<reference evidence="7 8" key="1">
    <citation type="submission" date="2018-11" db="EMBL/GenBank/DDBJ databases">
        <title>Rufibacter latericius sp. nov., isolated from water in Baiyang Lake.</title>
        <authorList>
            <person name="Yang Y."/>
        </authorList>
    </citation>
    <scope>NUCLEOTIDE SEQUENCE [LARGE SCALE GENOMIC DNA]</scope>
    <source>
        <strain evidence="7 8">MCC P1</strain>
    </source>
</reference>
<keyword evidence="8" id="KW-1185">Reference proteome</keyword>
<evidence type="ECO:0000256" key="3">
    <source>
        <dbReference type="ARBA" id="ARBA00022603"/>
    </source>
</evidence>
<dbReference type="GO" id="GO:0070475">
    <property type="term" value="P:rRNA base methylation"/>
    <property type="evidence" value="ECO:0007669"/>
    <property type="project" value="TreeGrafter"/>
</dbReference>
<comment type="caution">
    <text evidence="7">The sequence shown here is derived from an EMBL/GenBank/DDBJ whole genome shotgun (WGS) entry which is preliminary data.</text>
</comment>
<proteinExistence type="inferred from homology"/>
<evidence type="ECO:0000256" key="5">
    <source>
        <dbReference type="ARBA" id="ARBA00022691"/>
    </source>
</evidence>
<dbReference type="RefSeq" id="WP_123134390.1">
    <property type="nucleotide sequence ID" value="NZ_RJJE01000017.1"/>
</dbReference>
<dbReference type="OrthoDB" id="1115728at2"/>
<dbReference type="InterPro" id="IPR016909">
    <property type="entry name" value="rRNA_lsu_MeTfrase_F"/>
</dbReference>
<comment type="function">
    <text evidence="6">Specifically methylates the adenine in position 1618 of 23S rRNA.</text>
</comment>
<sequence length="328" mass="37606">MHPRKKEHPKEKAGLHPRNKHRERYNFKHLIASCPELRPYVRRNEFGDESIDFFSPEAVKTLNKALLKHFYGIRYWDIPNNYLSPPIPGRADYLHYLADLLTNHQPAAQTGKLPRGPHVKCLDIGVGANCVYPIIGNREYGWSFVGSDIDPVSIASANKIVEKNPTLKGQIELRLQPNKKDIFRGIIREGEHFDLTICNPPFHASPQEAQAGTLRKLRNLRQKHVKTPVLNFGGQHNELWCAGGEERFISEMIRQSREFATSCFWFTSLVSKSETLKGVYKALEKAGALEVQTISMSQGNKASRFIAWTFLNPKQRQTWVQTRWHEGV</sequence>
<comment type="subcellular location">
    <subcellularLocation>
        <location evidence="6">Cytoplasm</location>
    </subcellularLocation>
</comment>
<dbReference type="AlphaFoldDB" id="A0A3M9MSN8"/>
<evidence type="ECO:0000256" key="2">
    <source>
        <dbReference type="ARBA" id="ARBA00022552"/>
    </source>
</evidence>
<dbReference type="Proteomes" id="UP000271010">
    <property type="component" value="Unassembled WGS sequence"/>
</dbReference>
<dbReference type="GO" id="GO:0005737">
    <property type="term" value="C:cytoplasm"/>
    <property type="evidence" value="ECO:0007669"/>
    <property type="project" value="UniProtKB-SubCell"/>
</dbReference>
<name>A0A3M9MSN8_9BACT</name>
<evidence type="ECO:0000256" key="4">
    <source>
        <dbReference type="ARBA" id="ARBA00022679"/>
    </source>
</evidence>
<dbReference type="Gene3D" id="3.40.50.150">
    <property type="entry name" value="Vaccinia Virus protein VP39"/>
    <property type="match status" value="1"/>
</dbReference>
<comment type="similarity">
    <text evidence="6">Belongs to the methyltransferase superfamily. METTL16/RlmF family.</text>
</comment>
<dbReference type="SUPFAM" id="SSF53335">
    <property type="entry name" value="S-adenosyl-L-methionine-dependent methyltransferases"/>
    <property type="match status" value="1"/>
</dbReference>
<keyword evidence="3 6" id="KW-0489">Methyltransferase</keyword>
<keyword evidence="4 6" id="KW-0808">Transferase</keyword>
<gene>
    <name evidence="6 7" type="primary">rlmF</name>
    <name evidence="7" type="ORF">EFA69_17705</name>
</gene>
<dbReference type="Pfam" id="PF05971">
    <property type="entry name" value="Methyltransf_10"/>
    <property type="match status" value="1"/>
</dbReference>
<keyword evidence="1 6" id="KW-0963">Cytoplasm</keyword>
<evidence type="ECO:0000313" key="8">
    <source>
        <dbReference type="Proteomes" id="UP000271010"/>
    </source>
</evidence>
<comment type="catalytic activity">
    <reaction evidence="6">
        <text>adenosine(1618) in 23S rRNA + S-adenosyl-L-methionine = N(6)-methyladenosine(1618) in 23S rRNA + S-adenosyl-L-homocysteine + H(+)</text>
        <dbReference type="Rhea" id="RHEA:16497"/>
        <dbReference type="Rhea" id="RHEA-COMP:10229"/>
        <dbReference type="Rhea" id="RHEA-COMP:10231"/>
        <dbReference type="ChEBI" id="CHEBI:15378"/>
        <dbReference type="ChEBI" id="CHEBI:57856"/>
        <dbReference type="ChEBI" id="CHEBI:59789"/>
        <dbReference type="ChEBI" id="CHEBI:74411"/>
        <dbReference type="ChEBI" id="CHEBI:74449"/>
        <dbReference type="EC" id="2.1.1.181"/>
    </reaction>
</comment>
<dbReference type="CDD" id="cd02440">
    <property type="entry name" value="AdoMet_MTases"/>
    <property type="match status" value="1"/>
</dbReference>
<keyword evidence="5 6" id="KW-0949">S-adenosyl-L-methionine</keyword>
<dbReference type="EMBL" id="RJJE01000017">
    <property type="protein sequence ID" value="RNI27923.1"/>
    <property type="molecule type" value="Genomic_DNA"/>
</dbReference>
<accession>A0A3M9MSN8</accession>
<dbReference type="PANTHER" id="PTHR13393:SF0">
    <property type="entry name" value="RNA N6-ADENOSINE-METHYLTRANSFERASE METTL16"/>
    <property type="match status" value="1"/>
</dbReference>
<protein>
    <recommendedName>
        <fullName evidence="6">Ribosomal RNA large subunit methyltransferase F</fullName>
        <ecNumber evidence="6">2.1.1.181</ecNumber>
    </recommendedName>
    <alternativeName>
        <fullName evidence="6">23S rRNA mA1618 methyltransferase</fullName>
    </alternativeName>
    <alternativeName>
        <fullName evidence="6">rRNA adenine N-6-methyltransferase</fullName>
    </alternativeName>
</protein>
<keyword evidence="2 6" id="KW-0698">rRNA processing</keyword>
<dbReference type="HAMAP" id="MF_01848">
    <property type="entry name" value="23SrRNA_methyltr_F"/>
    <property type="match status" value="1"/>
</dbReference>
<dbReference type="PIRSF" id="PIRSF029038">
    <property type="entry name" value="Mtase_YbiN_prd"/>
    <property type="match status" value="1"/>
</dbReference>
<dbReference type="GO" id="GO:0052907">
    <property type="term" value="F:23S rRNA (adenine(1618)-N(6))-methyltransferase activity"/>
    <property type="evidence" value="ECO:0007669"/>
    <property type="project" value="UniProtKB-EC"/>
</dbReference>
<dbReference type="NCBIfam" id="NF008725">
    <property type="entry name" value="PRK11727.1"/>
    <property type="match status" value="1"/>
</dbReference>
<evidence type="ECO:0000313" key="7">
    <source>
        <dbReference type="EMBL" id="RNI27923.1"/>
    </source>
</evidence>
<dbReference type="PANTHER" id="PTHR13393">
    <property type="entry name" value="SAM-DEPENDENT METHYLTRANSFERASE"/>
    <property type="match status" value="1"/>
</dbReference>
<dbReference type="InterPro" id="IPR029063">
    <property type="entry name" value="SAM-dependent_MTases_sf"/>
</dbReference>
<evidence type="ECO:0000256" key="1">
    <source>
        <dbReference type="ARBA" id="ARBA00022490"/>
    </source>
</evidence>